<gene>
    <name evidence="2" type="ORF">RPMA_05040</name>
</gene>
<accession>A0ABX8A441</accession>
<dbReference type="Proteomes" id="UP000682843">
    <property type="component" value="Chromosome"/>
</dbReference>
<evidence type="ECO:0000313" key="2">
    <source>
        <dbReference type="EMBL" id="QUS38277.1"/>
    </source>
</evidence>
<sequence length="550" mass="62029">METKDLEYGNLKQLIASYEAKGRSESPAFLNWFLENVYRLDDVAAADAICDEQNDKGIDGIYIDHNEQQIHLFQSKIRQKANGTVGDVSLKNLAGSLTQFQKPESIDALMQGDLNTLLKRLIAKTDLRGLVEVGYEVFGIFVTNELLDQAALDYLKINKSIVVYDRQRIASETIDIDKEGGIAGRFTFDVSYVSPLEYQVGTEAKAYIVPISALQLVKLQGISDGVLFSQNVRFSLGGTPVNKAIATSVQNKAEHKYFPLFHNGIILLCADAQLKEQALTIENYVVVNGAQSLSTLYKNQSSISSDLRMLVKVIALRDSPLAQKITLNSNNQNAIKPRDLRSNNDIMLRLKKEFEQSKENYYFEIKRGENLPSGTTIIANDLAGRMLLAFDLHEPYSCHQLYRIFDDEYADIFGRREVDCYRIIFLRKILDLVEASLPGIKNVPFANYGLTRYFLLHVISVIVDEANKDRAIVANPKKFWGSKEMIAFYGKVDELLKGLIVDLNYEVAEVGESFDYKADLKSPKSVEEWTGKLVRDYQKDVQRGKAVAFD</sequence>
<dbReference type="RefSeq" id="WP_211911813.1">
    <property type="nucleotide sequence ID" value="NZ_CP036498.1"/>
</dbReference>
<dbReference type="InterPro" id="IPR018891">
    <property type="entry name" value="AIPR_C"/>
</dbReference>
<evidence type="ECO:0000313" key="3">
    <source>
        <dbReference type="Proteomes" id="UP000682843"/>
    </source>
</evidence>
<feature type="domain" description="Abortive phage infection protein C-terminal" evidence="1">
    <location>
        <begin position="228"/>
        <end position="484"/>
    </location>
</feature>
<protein>
    <recommendedName>
        <fullName evidence="1">Abortive phage infection protein C-terminal domain-containing protein</fullName>
    </recommendedName>
</protein>
<proteinExistence type="predicted"/>
<reference evidence="2 3" key="1">
    <citation type="submission" date="2019-02" db="EMBL/GenBank/DDBJ databases">
        <title>Emended description of the genus Rhodopseudomonas and description of Rhodopseudomonas albus sp. nov., a non-phototrophic, heavy-metal-tolerant bacterium isolated from garden soil.</title>
        <authorList>
            <person name="Bao Z."/>
            <person name="Cao W.W."/>
            <person name="Sato Y."/>
            <person name="Nishizawa T."/>
            <person name="Zhao J."/>
            <person name="Guo Y."/>
            <person name="Ohta H."/>
        </authorList>
    </citation>
    <scope>NUCLEOTIDE SEQUENCE [LARGE SCALE GENOMIC DNA]</scope>
    <source>
        <strain evidence="2 3">SK50-23</strain>
    </source>
</reference>
<name>A0ABX8A441_9BRAD</name>
<organism evidence="2 3">
    <name type="scientific">Tardiphaga alba</name>
    <dbReference type="NCBI Taxonomy" id="340268"/>
    <lineage>
        <taxon>Bacteria</taxon>
        <taxon>Pseudomonadati</taxon>
        <taxon>Pseudomonadota</taxon>
        <taxon>Alphaproteobacteria</taxon>
        <taxon>Hyphomicrobiales</taxon>
        <taxon>Nitrobacteraceae</taxon>
        <taxon>Tardiphaga</taxon>
    </lineage>
</organism>
<dbReference type="EMBL" id="CP036498">
    <property type="protein sequence ID" value="QUS38277.1"/>
    <property type="molecule type" value="Genomic_DNA"/>
</dbReference>
<keyword evidence="3" id="KW-1185">Reference proteome</keyword>
<evidence type="ECO:0000259" key="1">
    <source>
        <dbReference type="Pfam" id="PF10592"/>
    </source>
</evidence>
<dbReference type="Pfam" id="PF10592">
    <property type="entry name" value="AIPR"/>
    <property type="match status" value="1"/>
</dbReference>